<dbReference type="Gene3D" id="1.20.58.390">
    <property type="entry name" value="Neurotransmitter-gated ion-channel transmembrane domain"/>
    <property type="match status" value="1"/>
</dbReference>
<dbReference type="InterPro" id="IPR036719">
    <property type="entry name" value="Neuro-gated_channel_TM_sf"/>
</dbReference>
<evidence type="ECO:0000256" key="1">
    <source>
        <dbReference type="SAM" id="MobiDB-lite"/>
    </source>
</evidence>
<dbReference type="Proteomes" id="UP000747542">
    <property type="component" value="Unassembled WGS sequence"/>
</dbReference>
<keyword evidence="2" id="KW-1133">Transmembrane helix</keyword>
<dbReference type="GO" id="GO:0006811">
    <property type="term" value="P:monoatomic ion transport"/>
    <property type="evidence" value="ECO:0007669"/>
    <property type="project" value="InterPro"/>
</dbReference>
<evidence type="ECO:0000256" key="2">
    <source>
        <dbReference type="SAM" id="Phobius"/>
    </source>
</evidence>
<evidence type="ECO:0000313" key="3">
    <source>
        <dbReference type="EMBL" id="KAG7173327.1"/>
    </source>
</evidence>
<dbReference type="AlphaFoldDB" id="A0A8J5TJV7"/>
<keyword evidence="2" id="KW-0472">Membrane</keyword>
<feature type="region of interest" description="Disordered" evidence="1">
    <location>
        <begin position="95"/>
        <end position="116"/>
    </location>
</feature>
<dbReference type="EMBL" id="JAHLQT010010089">
    <property type="protein sequence ID" value="KAG7173327.1"/>
    <property type="molecule type" value="Genomic_DNA"/>
</dbReference>
<gene>
    <name evidence="3" type="ORF">Hamer_G022682</name>
</gene>
<feature type="non-terminal residue" evidence="3">
    <location>
        <position position="152"/>
    </location>
</feature>
<feature type="transmembrane region" description="Helical" evidence="2">
    <location>
        <begin position="38"/>
        <end position="63"/>
    </location>
</feature>
<dbReference type="InterPro" id="IPR038050">
    <property type="entry name" value="Neuro_actylchol_rec"/>
</dbReference>
<feature type="transmembrane region" description="Helical" evidence="2">
    <location>
        <begin position="131"/>
        <end position="151"/>
    </location>
</feature>
<sequence>LEDFTNRIMVSLTAQLVLAALFTSTTQSSVKTPYLKLIDVWYAAVITFCFVIVITQTLVNVVFNSTKLPKVVVRAVGFKMSDMEFGKPVHSITIQRGGEKTTPPGSTHTNRLRGRRPAQEVARRYNSVARIVILAVVATFVIFYGMMAMGVI</sequence>
<reference evidence="3" key="1">
    <citation type="journal article" date="2021" name="Sci. Adv.">
        <title>The American lobster genome reveals insights on longevity, neural, and immune adaptations.</title>
        <authorList>
            <person name="Polinski J.M."/>
            <person name="Zimin A.V."/>
            <person name="Clark K.F."/>
            <person name="Kohn A.B."/>
            <person name="Sadowski N."/>
            <person name="Timp W."/>
            <person name="Ptitsyn A."/>
            <person name="Khanna P."/>
            <person name="Romanova D.Y."/>
            <person name="Williams P."/>
            <person name="Greenwood S.J."/>
            <person name="Moroz L.L."/>
            <person name="Walt D.R."/>
            <person name="Bodnar A.G."/>
        </authorList>
    </citation>
    <scope>NUCLEOTIDE SEQUENCE</scope>
    <source>
        <strain evidence="3">GMGI-L3</strain>
    </source>
</reference>
<dbReference type="SUPFAM" id="SSF90112">
    <property type="entry name" value="Neurotransmitter-gated ion-channel transmembrane pore"/>
    <property type="match status" value="1"/>
</dbReference>
<organism evidence="3 4">
    <name type="scientific">Homarus americanus</name>
    <name type="common">American lobster</name>
    <dbReference type="NCBI Taxonomy" id="6706"/>
    <lineage>
        <taxon>Eukaryota</taxon>
        <taxon>Metazoa</taxon>
        <taxon>Ecdysozoa</taxon>
        <taxon>Arthropoda</taxon>
        <taxon>Crustacea</taxon>
        <taxon>Multicrustacea</taxon>
        <taxon>Malacostraca</taxon>
        <taxon>Eumalacostraca</taxon>
        <taxon>Eucarida</taxon>
        <taxon>Decapoda</taxon>
        <taxon>Pleocyemata</taxon>
        <taxon>Astacidea</taxon>
        <taxon>Nephropoidea</taxon>
        <taxon>Nephropidae</taxon>
        <taxon>Homarus</taxon>
    </lineage>
</organism>
<comment type="caution">
    <text evidence="3">The sequence shown here is derived from an EMBL/GenBank/DDBJ whole genome shotgun (WGS) entry which is preliminary data.</text>
</comment>
<name>A0A8J5TJV7_HOMAM</name>
<dbReference type="GO" id="GO:0016020">
    <property type="term" value="C:membrane"/>
    <property type="evidence" value="ECO:0007669"/>
    <property type="project" value="InterPro"/>
</dbReference>
<keyword evidence="2" id="KW-0812">Transmembrane</keyword>
<accession>A0A8J5TJV7</accession>
<proteinExistence type="predicted"/>
<evidence type="ECO:0008006" key="5">
    <source>
        <dbReference type="Google" id="ProtNLM"/>
    </source>
</evidence>
<keyword evidence="4" id="KW-1185">Reference proteome</keyword>
<protein>
    <recommendedName>
        <fullName evidence="5">Neurotransmitter-gated ion-channel transmembrane domain-containing protein</fullName>
    </recommendedName>
</protein>
<evidence type="ECO:0000313" key="4">
    <source>
        <dbReference type="Proteomes" id="UP000747542"/>
    </source>
</evidence>